<dbReference type="EMBL" id="JAEKFT010000018">
    <property type="protein sequence ID" value="MBT0962596.1"/>
    <property type="molecule type" value="Genomic_DNA"/>
</dbReference>
<evidence type="ECO:0000256" key="1">
    <source>
        <dbReference type="ARBA" id="ARBA00012493"/>
    </source>
</evidence>
<dbReference type="PROSITE" id="PS50878">
    <property type="entry name" value="RT_POL"/>
    <property type="match status" value="1"/>
</dbReference>
<dbReference type="GO" id="GO:0003964">
    <property type="term" value="F:RNA-directed DNA polymerase activity"/>
    <property type="evidence" value="ECO:0007669"/>
    <property type="project" value="UniProtKB-KW"/>
</dbReference>
<dbReference type="NCBIfam" id="TIGR04416">
    <property type="entry name" value="group_II_RT_mat"/>
    <property type="match status" value="1"/>
</dbReference>
<dbReference type="AlphaFoldDB" id="A0A944DCK4"/>
<organism evidence="11 12">
    <name type="scientific">Denitromonas iodatirespirans</name>
    <dbReference type="NCBI Taxonomy" id="2795389"/>
    <lineage>
        <taxon>Bacteria</taxon>
        <taxon>Pseudomonadati</taxon>
        <taxon>Pseudomonadota</taxon>
        <taxon>Betaproteobacteria</taxon>
        <taxon>Rhodocyclales</taxon>
        <taxon>Zoogloeaceae</taxon>
        <taxon>Denitromonas</taxon>
    </lineage>
</organism>
<dbReference type="CDD" id="cd01651">
    <property type="entry name" value="RT_G2_intron"/>
    <property type="match status" value="1"/>
</dbReference>
<dbReference type="SUPFAM" id="SSF56672">
    <property type="entry name" value="DNA/RNA polymerases"/>
    <property type="match status" value="1"/>
</dbReference>
<name>A0A944DCK4_DENI1</name>
<keyword evidence="6 11" id="KW-0695">RNA-directed DNA polymerase</keyword>
<keyword evidence="12" id="KW-1185">Reference proteome</keyword>
<dbReference type="GO" id="GO:0051607">
    <property type="term" value="P:defense response to virus"/>
    <property type="evidence" value="ECO:0007669"/>
    <property type="project" value="UniProtKB-KW"/>
</dbReference>
<comment type="similarity">
    <text evidence="8">Belongs to the bacterial reverse transcriptase family.</text>
</comment>
<dbReference type="PRINTS" id="PR00866">
    <property type="entry name" value="RNADNAPOLMS"/>
</dbReference>
<dbReference type="InterPro" id="IPR000123">
    <property type="entry name" value="Reverse_transcriptase_msDNA"/>
</dbReference>
<dbReference type="Pfam" id="PF08388">
    <property type="entry name" value="GIIM"/>
    <property type="match status" value="1"/>
</dbReference>
<evidence type="ECO:0000256" key="8">
    <source>
        <dbReference type="ARBA" id="ARBA00034120"/>
    </source>
</evidence>
<evidence type="ECO:0000256" key="2">
    <source>
        <dbReference type="ARBA" id="ARBA00022679"/>
    </source>
</evidence>
<protein>
    <recommendedName>
        <fullName evidence="1">RNA-directed DNA polymerase</fullName>
        <ecNumber evidence="1">2.7.7.49</ecNumber>
    </recommendedName>
</protein>
<gene>
    <name evidence="11" type="primary">ltrA</name>
    <name evidence="11" type="ORF">I8J34_15555</name>
</gene>
<comment type="catalytic activity">
    <reaction evidence="9">
        <text>DNA(n) + a 2'-deoxyribonucleoside 5'-triphosphate = DNA(n+1) + diphosphate</text>
        <dbReference type="Rhea" id="RHEA:22508"/>
        <dbReference type="Rhea" id="RHEA-COMP:17339"/>
        <dbReference type="Rhea" id="RHEA-COMP:17340"/>
        <dbReference type="ChEBI" id="CHEBI:33019"/>
        <dbReference type="ChEBI" id="CHEBI:61560"/>
        <dbReference type="ChEBI" id="CHEBI:173112"/>
        <dbReference type="EC" id="2.7.7.49"/>
    </reaction>
</comment>
<accession>A0A944DCK4</accession>
<keyword evidence="5" id="KW-0460">Magnesium</keyword>
<sequence length="418" mass="47445">MEVVCERGNLWLAYERVIRNKGAAGVDGIGVSEFKAHLQQHWPTIRARLLAGTYIPQAVRRADIPKPQGGVRTLGIPTLTDRLIQQALHQVLSPIFEAAFSESSYGFRPGRSAHQAVKAARQYVAEGRRVVVDMDLEKFFDRVNHDILMAKLAQKIGDGRVLKLIRRYLEAGMMAEGVLSPRTQGTPQGGPLSPLLSNILLTELDLELERRGHAFCRYADDCNIYVRSHAAGERILASISRFLSERLKLTVNEAKSAVARPWERKFLGYSLTWHKSPKLRIAPASLKRLTDKIREVLKGARGRSLSGAIAELNPVLRGWAAYFKLTETKRALEEIDGWLRRKLRCILWRQWKRPYTRAKNLMKAGLKEERAFRSAFNQRGPWWNSGASHMNAAFPKSFFDRLGLVSLLDTRRRLQCLS</sequence>
<dbReference type="InterPro" id="IPR043502">
    <property type="entry name" value="DNA/RNA_pol_sf"/>
</dbReference>
<dbReference type="Proteomes" id="UP000694660">
    <property type="component" value="Unassembled WGS sequence"/>
</dbReference>
<evidence type="ECO:0000256" key="6">
    <source>
        <dbReference type="ARBA" id="ARBA00022918"/>
    </source>
</evidence>
<dbReference type="GO" id="GO:0046872">
    <property type="term" value="F:metal ion binding"/>
    <property type="evidence" value="ECO:0007669"/>
    <property type="project" value="UniProtKB-KW"/>
</dbReference>
<dbReference type="PANTHER" id="PTHR34047:SF8">
    <property type="entry name" value="PROTEIN YKFC"/>
    <property type="match status" value="1"/>
</dbReference>
<feature type="domain" description="Reverse transcriptase" evidence="10">
    <location>
        <begin position="45"/>
        <end position="271"/>
    </location>
</feature>
<evidence type="ECO:0000259" key="10">
    <source>
        <dbReference type="PROSITE" id="PS50878"/>
    </source>
</evidence>
<reference evidence="12" key="1">
    <citation type="journal article" date="2022" name="ISME J.">
        <title>Genetic and phylogenetic analysis of dissimilatory iodate-reducing bacteria identifies potential niches across the world's oceans.</title>
        <authorList>
            <person name="Reyes-Umana V."/>
            <person name="Henning Z."/>
            <person name="Lee K."/>
            <person name="Barnum T.P."/>
            <person name="Coates J.D."/>
        </authorList>
    </citation>
    <scope>NUCLEOTIDE SEQUENCE [LARGE SCALE GENOMIC DNA]</scope>
    <source>
        <strain evidence="12">IR12</strain>
    </source>
</reference>
<dbReference type="Pfam" id="PF00078">
    <property type="entry name" value="RVT_1"/>
    <property type="match status" value="1"/>
</dbReference>
<keyword evidence="4" id="KW-0479">Metal-binding</keyword>
<evidence type="ECO:0000256" key="9">
    <source>
        <dbReference type="ARBA" id="ARBA00048173"/>
    </source>
</evidence>
<dbReference type="PANTHER" id="PTHR34047">
    <property type="entry name" value="NUCLEAR INTRON MATURASE 1, MITOCHONDRIAL-RELATED"/>
    <property type="match status" value="1"/>
</dbReference>
<dbReference type="InterPro" id="IPR051083">
    <property type="entry name" value="GrpII_Intron_Splice-Mob/Def"/>
</dbReference>
<dbReference type="InterPro" id="IPR030931">
    <property type="entry name" value="Group_II_RT_mat"/>
</dbReference>
<evidence type="ECO:0000256" key="3">
    <source>
        <dbReference type="ARBA" id="ARBA00022695"/>
    </source>
</evidence>
<evidence type="ECO:0000313" key="11">
    <source>
        <dbReference type="EMBL" id="MBT0962596.1"/>
    </source>
</evidence>
<dbReference type="GO" id="GO:0003723">
    <property type="term" value="F:RNA binding"/>
    <property type="evidence" value="ECO:0007669"/>
    <property type="project" value="InterPro"/>
</dbReference>
<keyword evidence="3 11" id="KW-0548">Nucleotidyltransferase</keyword>
<keyword evidence="7" id="KW-0051">Antiviral defense</keyword>
<evidence type="ECO:0000256" key="4">
    <source>
        <dbReference type="ARBA" id="ARBA00022723"/>
    </source>
</evidence>
<evidence type="ECO:0000313" key="12">
    <source>
        <dbReference type="Proteomes" id="UP000694660"/>
    </source>
</evidence>
<comment type="caution">
    <text evidence="11">The sequence shown here is derived from an EMBL/GenBank/DDBJ whole genome shotgun (WGS) entry which is preliminary data.</text>
</comment>
<keyword evidence="2 11" id="KW-0808">Transferase</keyword>
<proteinExistence type="inferred from homology"/>
<dbReference type="InterPro" id="IPR013597">
    <property type="entry name" value="Mat_intron_G2"/>
</dbReference>
<evidence type="ECO:0000256" key="7">
    <source>
        <dbReference type="ARBA" id="ARBA00023118"/>
    </source>
</evidence>
<dbReference type="EC" id="2.7.7.49" evidence="1"/>
<dbReference type="InterPro" id="IPR000477">
    <property type="entry name" value="RT_dom"/>
</dbReference>
<evidence type="ECO:0000256" key="5">
    <source>
        <dbReference type="ARBA" id="ARBA00022842"/>
    </source>
</evidence>